<proteinExistence type="inferred from homology"/>
<dbReference type="CDD" id="cd02541">
    <property type="entry name" value="UGPase_prokaryotic"/>
    <property type="match status" value="1"/>
</dbReference>
<dbReference type="NCBIfam" id="TIGR01099">
    <property type="entry name" value="galU"/>
    <property type="match status" value="1"/>
</dbReference>
<dbReference type="EMBL" id="DTFV01000061">
    <property type="protein sequence ID" value="HGI30541.1"/>
    <property type="molecule type" value="Genomic_DNA"/>
</dbReference>
<dbReference type="Gene3D" id="3.90.550.10">
    <property type="entry name" value="Spore Coat Polysaccharide Biosynthesis Protein SpsA, Chain A"/>
    <property type="match status" value="1"/>
</dbReference>
<evidence type="ECO:0000256" key="7">
    <source>
        <dbReference type="RuleBase" id="RU361259"/>
    </source>
</evidence>
<dbReference type="InterPro" id="IPR005771">
    <property type="entry name" value="GalU_uridylyltTrfase_bac/arc"/>
</dbReference>
<evidence type="ECO:0000256" key="3">
    <source>
        <dbReference type="ARBA" id="ARBA00019048"/>
    </source>
</evidence>
<dbReference type="AlphaFoldDB" id="A0A7V3YGT1"/>
<evidence type="ECO:0000256" key="5">
    <source>
        <dbReference type="ARBA" id="ARBA00022695"/>
    </source>
</evidence>
<evidence type="ECO:0000313" key="9">
    <source>
        <dbReference type="EMBL" id="HGI30541.1"/>
    </source>
</evidence>
<name>A0A7V3YGT1_9BACT</name>
<dbReference type="InterPro" id="IPR029044">
    <property type="entry name" value="Nucleotide-diphossugar_trans"/>
</dbReference>
<keyword evidence="4 7" id="KW-0808">Transferase</keyword>
<organism evidence="9">
    <name type="scientific">Candidatus Caldatribacterium californiense</name>
    <dbReference type="NCBI Taxonomy" id="1454726"/>
    <lineage>
        <taxon>Bacteria</taxon>
        <taxon>Pseudomonadati</taxon>
        <taxon>Atribacterota</taxon>
        <taxon>Atribacteria</taxon>
        <taxon>Atribacterales</taxon>
        <taxon>Candidatus Caldatribacteriaceae</taxon>
        <taxon>Candidatus Caldatribacterium</taxon>
    </lineage>
</organism>
<reference evidence="9" key="1">
    <citation type="journal article" date="2020" name="mSystems">
        <title>Genome- and Community-Level Interaction Insights into Carbon Utilization and Element Cycling Functions of Hydrothermarchaeota in Hydrothermal Sediment.</title>
        <authorList>
            <person name="Zhou Z."/>
            <person name="Liu Y."/>
            <person name="Xu W."/>
            <person name="Pan J."/>
            <person name="Luo Z.H."/>
            <person name="Li M."/>
        </authorList>
    </citation>
    <scope>NUCLEOTIDE SEQUENCE [LARGE SCALE GENOMIC DNA]</scope>
    <source>
        <strain evidence="9">SpSt-747</strain>
    </source>
</reference>
<comment type="similarity">
    <text evidence="1 7">Belongs to the UDPGP type 2 family.</text>
</comment>
<comment type="catalytic activity">
    <reaction evidence="6 7">
        <text>alpha-D-glucose 1-phosphate + UTP + H(+) = UDP-alpha-D-glucose + diphosphate</text>
        <dbReference type="Rhea" id="RHEA:19889"/>
        <dbReference type="ChEBI" id="CHEBI:15378"/>
        <dbReference type="ChEBI" id="CHEBI:33019"/>
        <dbReference type="ChEBI" id="CHEBI:46398"/>
        <dbReference type="ChEBI" id="CHEBI:58601"/>
        <dbReference type="ChEBI" id="CHEBI:58885"/>
        <dbReference type="EC" id="2.7.7.9"/>
    </reaction>
</comment>
<sequence>MEQKISKAVLPVAGLGVRLLPATKTQPKEMLPIVDRPAVQYVVEEAVASGIENLLFVTGRGKRAIEDYFDFAVELEQELKNRGKEHLLEEIRGIGNSAHVFYVRQKSPRGLGDAVWQAKAFVGGEPFAVLLPDDIIVSDTPCLAQMLHLFSDRPGVYVALIEVPREEVAQWGIVRGKEIAPRLYAIEDLVEKPEPEEAPSTLAVVGRYILLPSIFDALAQTPPGKGGEIQLTDAIRGLLGKEPVYGYRFVGEYFGVGSKIGYLKANVAFALRREDLAPEFRAFLRDLVERGLV</sequence>
<dbReference type="InterPro" id="IPR005835">
    <property type="entry name" value="NTP_transferase_dom"/>
</dbReference>
<dbReference type="Pfam" id="PF00483">
    <property type="entry name" value="NTP_transferase"/>
    <property type="match status" value="1"/>
</dbReference>
<comment type="caution">
    <text evidence="9">The sequence shown here is derived from an EMBL/GenBank/DDBJ whole genome shotgun (WGS) entry which is preliminary data.</text>
</comment>
<evidence type="ECO:0000256" key="4">
    <source>
        <dbReference type="ARBA" id="ARBA00022679"/>
    </source>
</evidence>
<keyword evidence="5 7" id="KW-0548">Nucleotidyltransferase</keyword>
<evidence type="ECO:0000256" key="2">
    <source>
        <dbReference type="ARBA" id="ARBA00012415"/>
    </source>
</evidence>
<evidence type="ECO:0000256" key="1">
    <source>
        <dbReference type="ARBA" id="ARBA00006890"/>
    </source>
</evidence>
<dbReference type="PANTHER" id="PTHR43197:SF1">
    <property type="entry name" value="UTP--GLUCOSE-1-PHOSPHATE URIDYLYLTRANSFERASE"/>
    <property type="match status" value="1"/>
</dbReference>
<dbReference type="SUPFAM" id="SSF53448">
    <property type="entry name" value="Nucleotide-diphospho-sugar transferases"/>
    <property type="match status" value="1"/>
</dbReference>
<gene>
    <name evidence="9" type="primary">galU</name>
    <name evidence="9" type="ORF">ENV30_04430</name>
</gene>
<dbReference type="GO" id="GO:0006011">
    <property type="term" value="P:UDP-alpha-D-glucose metabolic process"/>
    <property type="evidence" value="ECO:0007669"/>
    <property type="project" value="InterPro"/>
</dbReference>
<evidence type="ECO:0000259" key="8">
    <source>
        <dbReference type="Pfam" id="PF00483"/>
    </source>
</evidence>
<evidence type="ECO:0000256" key="6">
    <source>
        <dbReference type="ARBA" id="ARBA00048128"/>
    </source>
</evidence>
<feature type="domain" description="Nucleotidyl transferase" evidence="8">
    <location>
        <begin position="8"/>
        <end position="267"/>
    </location>
</feature>
<accession>A0A7V3YGT1</accession>
<protein>
    <recommendedName>
        <fullName evidence="3 7">UTP--glucose-1-phosphate uridylyltransferase</fullName>
        <ecNumber evidence="2 7">2.7.7.9</ecNumber>
    </recommendedName>
    <alternativeName>
        <fullName evidence="7">UDP-glucose pyrophosphorylase</fullName>
    </alternativeName>
</protein>
<dbReference type="EC" id="2.7.7.9" evidence="2 7"/>
<dbReference type="GO" id="GO:0003983">
    <property type="term" value="F:UTP:glucose-1-phosphate uridylyltransferase activity"/>
    <property type="evidence" value="ECO:0007669"/>
    <property type="project" value="UniProtKB-EC"/>
</dbReference>
<dbReference type="PANTHER" id="PTHR43197">
    <property type="entry name" value="UTP--GLUCOSE-1-PHOSPHATE URIDYLYLTRANSFERASE"/>
    <property type="match status" value="1"/>
</dbReference>